<keyword evidence="2" id="KW-1185">Reference proteome</keyword>
<organism evidence="1 2">
    <name type="scientific">Vaccinium darrowii</name>
    <dbReference type="NCBI Taxonomy" id="229202"/>
    <lineage>
        <taxon>Eukaryota</taxon>
        <taxon>Viridiplantae</taxon>
        <taxon>Streptophyta</taxon>
        <taxon>Embryophyta</taxon>
        <taxon>Tracheophyta</taxon>
        <taxon>Spermatophyta</taxon>
        <taxon>Magnoliopsida</taxon>
        <taxon>eudicotyledons</taxon>
        <taxon>Gunneridae</taxon>
        <taxon>Pentapetalae</taxon>
        <taxon>asterids</taxon>
        <taxon>Ericales</taxon>
        <taxon>Ericaceae</taxon>
        <taxon>Vaccinioideae</taxon>
        <taxon>Vaccinieae</taxon>
        <taxon>Vaccinium</taxon>
    </lineage>
</organism>
<proteinExistence type="predicted"/>
<sequence length="363" mass="41860">MLRGLTLERSHTKEAMGFSLDNADAAGQIVEVLTESLMHKKPPYQEPCKVGLRNGRTPYRHASSCSKAGGLFCGFLIPKDCHMMIFCCNNLEKKMVYSRGCAMWREGCKDRLEFLNLIRFVMLRVAWPFLDQPWFVPNPLQRNSRCLLQNHLIGRIFKAMERHKCRFSPCCTNFEVDVLCHPFIDTWLRHAQWLHHAISIALRDESWLISDRMKHLLYEVPVRVAGGLLFELLGQSAGDPFVEEDDITIMFCSWQAQDFLITALHVKGPASQKSRNNCLQMVATHEEQCTKLLLIQSPSVSPSVGLFCWMYHNRSISLKIIDEWTTQGRSRKAEAWRAIMKKNQLSRLPLPWLEGKSNGLHRM</sequence>
<evidence type="ECO:0000313" key="2">
    <source>
        <dbReference type="Proteomes" id="UP000828048"/>
    </source>
</evidence>
<protein>
    <submittedName>
        <fullName evidence="1">Uncharacterized protein</fullName>
    </submittedName>
</protein>
<accession>A0ACB7XUQ0</accession>
<dbReference type="Proteomes" id="UP000828048">
    <property type="component" value="Chromosome 1"/>
</dbReference>
<dbReference type="EMBL" id="CM037151">
    <property type="protein sequence ID" value="KAH7844783.1"/>
    <property type="molecule type" value="Genomic_DNA"/>
</dbReference>
<name>A0ACB7XUQ0_9ERIC</name>
<gene>
    <name evidence="1" type="ORF">Vadar_031617</name>
</gene>
<reference evidence="1 2" key="1">
    <citation type="journal article" date="2021" name="Hortic Res">
        <title>High-quality reference genome and annotation aids understanding of berry development for evergreen blueberry (Vaccinium darrowii).</title>
        <authorList>
            <person name="Yu J."/>
            <person name="Hulse-Kemp A.M."/>
            <person name="Babiker E."/>
            <person name="Staton M."/>
        </authorList>
    </citation>
    <scope>NUCLEOTIDE SEQUENCE [LARGE SCALE GENOMIC DNA]</scope>
    <source>
        <strain evidence="2">cv. NJ 8807/NJ 8810</strain>
        <tissue evidence="1">Young leaf</tissue>
    </source>
</reference>
<comment type="caution">
    <text evidence="1">The sequence shown here is derived from an EMBL/GenBank/DDBJ whole genome shotgun (WGS) entry which is preliminary data.</text>
</comment>
<evidence type="ECO:0000313" key="1">
    <source>
        <dbReference type="EMBL" id="KAH7844783.1"/>
    </source>
</evidence>